<dbReference type="OrthoDB" id="9796077at2"/>
<evidence type="ECO:0000313" key="4">
    <source>
        <dbReference type="Proteomes" id="UP000185639"/>
    </source>
</evidence>
<dbReference type="EMBL" id="FTOH01000008">
    <property type="protein sequence ID" value="SIT04430.1"/>
    <property type="molecule type" value="Genomic_DNA"/>
</dbReference>
<evidence type="ECO:0000256" key="1">
    <source>
        <dbReference type="HAMAP-Rule" id="MF_02215"/>
    </source>
</evidence>
<keyword evidence="3" id="KW-0830">Ubiquinone</keyword>
<dbReference type="GO" id="GO:0005737">
    <property type="term" value="C:cytoplasm"/>
    <property type="evidence" value="ECO:0007669"/>
    <property type="project" value="UniProtKB-SubCell"/>
</dbReference>
<dbReference type="Pfam" id="PF02036">
    <property type="entry name" value="SCP2"/>
    <property type="match status" value="1"/>
</dbReference>
<dbReference type="SUPFAM" id="SSF55718">
    <property type="entry name" value="SCP-like"/>
    <property type="match status" value="1"/>
</dbReference>
<reference evidence="4" key="1">
    <citation type="submission" date="2017-01" db="EMBL/GenBank/DDBJ databases">
        <authorList>
            <person name="Varghese N."/>
            <person name="Submissions S."/>
        </authorList>
    </citation>
    <scope>NUCLEOTIDE SEQUENCE [LARGE SCALE GENOMIC DNA]</scope>
    <source>
        <strain evidence="4">DSM 24913</strain>
    </source>
</reference>
<sequence length="208" mass="22965">MLSAVLSQAMCLPVEGLINRALRQDAATLSRLARQEGRMAAVDIEGLGRFNIRLLRDGIALSMTSDSDTEVVLSGKLADFLELARADDKAHELINSDIDMDGDTELALYLTRTVQALDIDWEAAIQPLTGSLVAHQIGKGLRGLRRWGRDTGSTYRTAAKEYLEDELKVVTPSAMLDDFATQTDDLRLMMDRVEARIAGLENKKKTED</sequence>
<gene>
    <name evidence="1" type="primary">ubiJ</name>
    <name evidence="3" type="ORF">SAMN05421686_10872</name>
</gene>
<accession>A0A1N7P1I9</accession>
<protein>
    <recommendedName>
        <fullName evidence="1">Ubiquinone biosynthesis accessory factor UbiJ</fullName>
    </recommendedName>
</protein>
<dbReference type="Proteomes" id="UP000185639">
    <property type="component" value="Unassembled WGS sequence"/>
</dbReference>
<name>A0A1N7P1I9_9GAMM</name>
<dbReference type="PANTHER" id="PTHR38693:SF1">
    <property type="entry name" value="UBIQUINONE BIOSYNTHESIS ACCESSORY FACTOR UBIJ"/>
    <property type="match status" value="1"/>
</dbReference>
<dbReference type="UniPathway" id="UPA00232"/>
<comment type="function">
    <text evidence="1">Required for ubiquinone (coenzyme Q) biosynthesis. Binds hydrophobic ubiquinone biosynthetic intermediates via its SCP2 domain and is essential for the stability of the Ubi complex. May constitute a docking platform where Ubi enzymes assemble and access their SCP2-bound polyprenyl substrates.</text>
</comment>
<comment type="similarity">
    <text evidence="1">Belongs to the UbiJ family.</text>
</comment>
<feature type="domain" description="SCP2" evidence="2">
    <location>
        <begin position="18"/>
        <end position="112"/>
    </location>
</feature>
<comment type="pathway">
    <text evidence="1">Cofactor biosynthesis; ubiquinone biosynthesis.</text>
</comment>
<dbReference type="PANTHER" id="PTHR38693">
    <property type="entry name" value="UBIQUINONE BIOSYNTHESIS PROTEIN UBIJ"/>
    <property type="match status" value="1"/>
</dbReference>
<dbReference type="STRING" id="484498.SAMN05421686_10872"/>
<keyword evidence="1" id="KW-0963">Cytoplasm</keyword>
<dbReference type="AlphaFoldDB" id="A0A1N7P1I9"/>
<proteinExistence type="inferred from homology"/>
<dbReference type="InterPro" id="IPR003033">
    <property type="entry name" value="SCP2_sterol-bd_dom"/>
</dbReference>
<comment type="subcellular location">
    <subcellularLocation>
        <location evidence="1">Cytoplasm</location>
    </subcellularLocation>
</comment>
<keyword evidence="4" id="KW-1185">Reference proteome</keyword>
<dbReference type="GO" id="GO:0006744">
    <property type="term" value="P:ubiquinone biosynthetic process"/>
    <property type="evidence" value="ECO:0007669"/>
    <property type="project" value="UniProtKB-UniRule"/>
</dbReference>
<evidence type="ECO:0000313" key="3">
    <source>
        <dbReference type="EMBL" id="SIT04430.1"/>
    </source>
</evidence>
<dbReference type="InterPro" id="IPR038989">
    <property type="entry name" value="UbiJ"/>
</dbReference>
<organism evidence="3 4">
    <name type="scientific">Thalassolituus maritimus</name>
    <dbReference type="NCBI Taxonomy" id="484498"/>
    <lineage>
        <taxon>Bacteria</taxon>
        <taxon>Pseudomonadati</taxon>
        <taxon>Pseudomonadota</taxon>
        <taxon>Gammaproteobacteria</taxon>
        <taxon>Oceanospirillales</taxon>
        <taxon>Oceanospirillaceae</taxon>
        <taxon>Thalassolituus</taxon>
    </lineage>
</organism>
<dbReference type="InterPro" id="IPR036527">
    <property type="entry name" value="SCP2_sterol-bd_dom_sf"/>
</dbReference>
<dbReference type="HAMAP" id="MF_02215">
    <property type="entry name" value="UbiJ"/>
    <property type="match status" value="1"/>
</dbReference>
<evidence type="ECO:0000259" key="2">
    <source>
        <dbReference type="Pfam" id="PF02036"/>
    </source>
</evidence>
<dbReference type="RefSeq" id="WP_076516830.1">
    <property type="nucleotide sequence ID" value="NZ_FTOH01000008.1"/>
</dbReference>
<keyword evidence="1" id="KW-0831">Ubiquinone biosynthesis</keyword>